<evidence type="ECO:0000256" key="1">
    <source>
        <dbReference type="SAM" id="MobiDB-lite"/>
    </source>
</evidence>
<dbReference type="EMBL" id="JACOSL010000026">
    <property type="protein sequence ID" value="MBI1756256.1"/>
    <property type="molecule type" value="Genomic_DNA"/>
</dbReference>
<protein>
    <submittedName>
        <fullName evidence="3">Uncharacterized protein</fullName>
    </submittedName>
</protein>
<keyword evidence="2" id="KW-0812">Transmembrane</keyword>
<gene>
    <name evidence="3" type="ORF">HYR64_04015</name>
</gene>
<evidence type="ECO:0000256" key="2">
    <source>
        <dbReference type="SAM" id="Phobius"/>
    </source>
</evidence>
<comment type="caution">
    <text evidence="3">The sequence shown here is derived from an EMBL/GenBank/DDBJ whole genome shotgun (WGS) entry which is preliminary data.</text>
</comment>
<sequence length="340" mass="38307">MAVLVTLLCIPAAFPNYIMGPALEMFDSRRWVAYVLVTVAFEAWMLGRWLGWRWWASLLASLLANAFTAFAPQWLMPSLATWSLGSRLNPHPFPTVLILFIAFGLLSAVVEAFVWRGIGLVAHSQKALGGTIGRSVVTHLMGVPLGLAILLCSPRPYIHLEETAETERRQVLAEWLRQKVLDRHQPLPSFVATALFPEIMQRLGYPDSIRRAWFQKIPLIDVRGEKELWAAAYVPNFGPFSFGEDRSHPREINPALAGKDLHDAADAESMPKDARVWRFEQDPAWLLRADDGWFGHWEVQHYWEMGKNGEPVADVTVEPVKRTNPDPPPLLSLGPQPPIP</sequence>
<evidence type="ECO:0000313" key="4">
    <source>
        <dbReference type="Proteomes" id="UP000727962"/>
    </source>
</evidence>
<feature type="transmembrane region" description="Helical" evidence="2">
    <location>
        <begin position="127"/>
        <end position="151"/>
    </location>
</feature>
<feature type="compositionally biased region" description="Pro residues" evidence="1">
    <location>
        <begin position="325"/>
        <end position="340"/>
    </location>
</feature>
<dbReference type="AlphaFoldDB" id="A0A931PW41"/>
<feature type="transmembrane region" description="Helical" evidence="2">
    <location>
        <begin position="54"/>
        <end position="75"/>
    </location>
</feature>
<feature type="transmembrane region" description="Helical" evidence="2">
    <location>
        <begin position="95"/>
        <end position="115"/>
    </location>
</feature>
<organism evidence="3 4">
    <name type="scientific">Fimbriimonas ginsengisoli</name>
    <dbReference type="NCBI Taxonomy" id="1005039"/>
    <lineage>
        <taxon>Bacteria</taxon>
        <taxon>Bacillati</taxon>
        <taxon>Armatimonadota</taxon>
        <taxon>Fimbriimonadia</taxon>
        <taxon>Fimbriimonadales</taxon>
        <taxon>Fimbriimonadaceae</taxon>
        <taxon>Fimbriimonas</taxon>
    </lineage>
</organism>
<accession>A0A931PW41</accession>
<proteinExistence type="predicted"/>
<feature type="transmembrane region" description="Helical" evidence="2">
    <location>
        <begin position="31"/>
        <end position="47"/>
    </location>
</feature>
<dbReference type="Proteomes" id="UP000727962">
    <property type="component" value="Unassembled WGS sequence"/>
</dbReference>
<evidence type="ECO:0000313" key="3">
    <source>
        <dbReference type="EMBL" id="MBI1756256.1"/>
    </source>
</evidence>
<keyword evidence="2" id="KW-0472">Membrane</keyword>
<feature type="region of interest" description="Disordered" evidence="1">
    <location>
        <begin position="319"/>
        <end position="340"/>
    </location>
</feature>
<reference evidence="3" key="1">
    <citation type="submission" date="2020-07" db="EMBL/GenBank/DDBJ databases">
        <title>Huge and variable diversity of episymbiotic CPR bacteria and DPANN archaea in groundwater ecosystems.</title>
        <authorList>
            <person name="He C.Y."/>
            <person name="Keren R."/>
            <person name="Whittaker M."/>
            <person name="Farag I.F."/>
            <person name="Doudna J."/>
            <person name="Cate J.H.D."/>
            <person name="Banfield J.F."/>
        </authorList>
    </citation>
    <scope>NUCLEOTIDE SEQUENCE</scope>
    <source>
        <strain evidence="3">NC_groundwater_17_Pr7_B-0.1um_64_12</strain>
    </source>
</reference>
<name>A0A931PW41_FIMGI</name>
<keyword evidence="2" id="KW-1133">Transmembrane helix</keyword>